<dbReference type="Gene3D" id="2.60.120.260">
    <property type="entry name" value="Galactose-binding domain-like"/>
    <property type="match status" value="1"/>
</dbReference>
<feature type="compositionally biased region" description="Pro residues" evidence="5">
    <location>
        <begin position="182"/>
        <end position="200"/>
    </location>
</feature>
<evidence type="ECO:0000256" key="2">
    <source>
        <dbReference type="ARBA" id="ARBA00022692"/>
    </source>
</evidence>
<feature type="compositionally biased region" description="Basic and acidic residues" evidence="5">
    <location>
        <begin position="424"/>
        <end position="441"/>
    </location>
</feature>
<feature type="compositionally biased region" description="Basic and acidic residues" evidence="5">
    <location>
        <begin position="151"/>
        <end position="164"/>
    </location>
</feature>
<feature type="region of interest" description="Disordered" evidence="5">
    <location>
        <begin position="95"/>
        <end position="225"/>
    </location>
</feature>
<gene>
    <name evidence="8" type="ORF">PT974_09601</name>
</gene>
<feature type="compositionally biased region" description="Basic and acidic residues" evidence="5">
    <location>
        <begin position="318"/>
        <end position="360"/>
    </location>
</feature>
<feature type="compositionally biased region" description="Basic and acidic residues" evidence="5">
    <location>
        <begin position="127"/>
        <end position="139"/>
    </location>
</feature>
<evidence type="ECO:0000256" key="4">
    <source>
        <dbReference type="ARBA" id="ARBA00023136"/>
    </source>
</evidence>
<feature type="compositionally biased region" description="Polar residues" evidence="5">
    <location>
        <begin position="40"/>
        <end position="50"/>
    </location>
</feature>
<comment type="caution">
    <text evidence="8">The sequence shown here is derived from an EMBL/GenBank/DDBJ whole genome shotgun (WGS) entry which is preliminary data.</text>
</comment>
<dbReference type="PANTHER" id="PTHR12911:SF8">
    <property type="entry name" value="KLAROID PROTEIN-RELATED"/>
    <property type="match status" value="1"/>
</dbReference>
<feature type="region of interest" description="Disordered" evidence="5">
    <location>
        <begin position="1057"/>
        <end position="1076"/>
    </location>
</feature>
<dbReference type="Proteomes" id="UP001338125">
    <property type="component" value="Unassembled WGS sequence"/>
</dbReference>
<feature type="compositionally biased region" description="Basic and acidic residues" evidence="5">
    <location>
        <begin position="201"/>
        <end position="213"/>
    </location>
</feature>
<evidence type="ECO:0000256" key="5">
    <source>
        <dbReference type="SAM" id="MobiDB-lite"/>
    </source>
</evidence>
<comment type="subcellular location">
    <subcellularLocation>
        <location evidence="1">Membrane</location>
    </subcellularLocation>
</comment>
<evidence type="ECO:0000313" key="8">
    <source>
        <dbReference type="EMBL" id="KAK5991320.1"/>
    </source>
</evidence>
<feature type="region of interest" description="Disordered" evidence="5">
    <location>
        <begin position="318"/>
        <end position="374"/>
    </location>
</feature>
<feature type="region of interest" description="Disordered" evidence="5">
    <location>
        <begin position="1"/>
        <end position="68"/>
    </location>
</feature>
<proteinExistence type="predicted"/>
<protein>
    <recommendedName>
        <fullName evidence="7">SUN domain-containing protein</fullName>
    </recommendedName>
</protein>
<keyword evidence="3 6" id="KW-1133">Transmembrane helix</keyword>
<feature type="compositionally biased region" description="Acidic residues" evidence="5">
    <location>
        <begin position="411"/>
        <end position="423"/>
    </location>
</feature>
<keyword evidence="4 6" id="KW-0472">Membrane</keyword>
<evidence type="ECO:0000256" key="6">
    <source>
        <dbReference type="SAM" id="Phobius"/>
    </source>
</evidence>
<keyword evidence="9" id="KW-1185">Reference proteome</keyword>
<sequence length="1076" mass="120527">MAPRATFRRRSRERNPDVPEGRVNSNLINFEKPNLPPLQGTPSSRRQYSYGSGVEPLPARPVRRGKPVDLASAVKGALTGQGDEDEVFIDRTEELQQTSYLDDDEEDELAGSEADYRPSLLGEDQETERISSHALKKLESLGQLPDPPGWRADESEADDARSFDMESDYYDGATIDSVAGDIPPPPPPPPLSAPPVTLEPPPRRHLDHDDEPAHVLPPKKIPIDSGADITEHEEDFGGTMLDQNMQQFLPEPTYEDITPVAPAPKSSRPGAKSIISREDIVALATPPETDSQLSLEVEATKRPTETLLERLRTSSDRVFRGKPVLPEREKSTLPEKTKTIAPLENDHRHTSRTQHNDSRKSLKIPFDPNGAGLFSRTEERTSAIRAVPGASRFPSDRSEMDDAMQSDIYQAEEEEAEENEDEEDAHHHMRADLRHRQDSPKSDSWYEQDDDDDEIDWWQLFNPFRYIQAAWWSFQSILDSFLDTFSRNLATPLQDYMASLGINLLYLIAGILALLIALAITSFSLNHMPDFASAPSNFPISLPSFGGVADGIGRYIPSFGWPSGDVWDDFPSLGSSGDSRLQKMEDWLKDLRRELGKAKKSGQLHDASIKKLEHVVPKLVHMTLKDGKPIIAQEFWHAIRDLIHQDDNFLTLEKKGSEYDFANQKQWKSIVSRLTKDPAFSKQVNLSVGKLEDRLADKLPAFWETWVAGNERKISQMVGTALDKMKLPGTPKELEARLNDLVKKHLGNQKTGGVVVTRDEFLRHLKNEFTAHRAEIKAEIGELQPKFEKLVKESIALAKGELPDGMAKAEVEKLVKTLVSKSLADMNLEALAKGRIHAHWDKDLKNRVNYFGVGAGAVIDPNLSSGTYQPNTEDINRKGLRASDPLPPIAAILPWLDDGDCWCGTRRKNGRGNPHDVVLSVMMGHSIIPQHVVVEHILPGATTDPGARPKDIEVYATIEDPTIRGRVRDFAAAHFPDDKDNWNFAPANLPYTFVKIGQFVYEGAELHDGVHVHHLSPELIALGAETDQVVIRATSNYGAKWHTCFYRVRLFGHRVDEMPPASPQSKQSRWYKWGKS</sequence>
<evidence type="ECO:0000313" key="9">
    <source>
        <dbReference type="Proteomes" id="UP001338125"/>
    </source>
</evidence>
<evidence type="ECO:0000256" key="3">
    <source>
        <dbReference type="ARBA" id="ARBA00022989"/>
    </source>
</evidence>
<keyword evidence="2 6" id="KW-0812">Transmembrane</keyword>
<reference evidence="8 9" key="1">
    <citation type="submission" date="2024-01" db="EMBL/GenBank/DDBJ databases">
        <title>Complete genome of Cladobotryum mycophilum ATHUM6906.</title>
        <authorList>
            <person name="Christinaki A.C."/>
            <person name="Myridakis A.I."/>
            <person name="Kouvelis V.N."/>
        </authorList>
    </citation>
    <scope>NUCLEOTIDE SEQUENCE [LARGE SCALE GENOMIC DNA]</scope>
    <source>
        <strain evidence="8 9">ATHUM6906</strain>
    </source>
</reference>
<accession>A0ABR0SHT6</accession>
<feature type="region of interest" description="Disordered" evidence="5">
    <location>
        <begin position="411"/>
        <end position="448"/>
    </location>
</feature>
<name>A0ABR0SHT6_9HYPO</name>
<evidence type="ECO:0000259" key="7">
    <source>
        <dbReference type="PROSITE" id="PS51469"/>
    </source>
</evidence>
<dbReference type="InterPro" id="IPR012919">
    <property type="entry name" value="SUN_dom"/>
</dbReference>
<dbReference type="InterPro" id="IPR045119">
    <property type="entry name" value="SUN1-5"/>
</dbReference>
<dbReference type="EMBL" id="JAVFKD010000014">
    <property type="protein sequence ID" value="KAK5991320.1"/>
    <property type="molecule type" value="Genomic_DNA"/>
</dbReference>
<organism evidence="8 9">
    <name type="scientific">Cladobotryum mycophilum</name>
    <dbReference type="NCBI Taxonomy" id="491253"/>
    <lineage>
        <taxon>Eukaryota</taxon>
        <taxon>Fungi</taxon>
        <taxon>Dikarya</taxon>
        <taxon>Ascomycota</taxon>
        <taxon>Pezizomycotina</taxon>
        <taxon>Sordariomycetes</taxon>
        <taxon>Hypocreomycetidae</taxon>
        <taxon>Hypocreales</taxon>
        <taxon>Hypocreaceae</taxon>
        <taxon>Cladobotryum</taxon>
    </lineage>
</organism>
<dbReference type="PROSITE" id="PS51469">
    <property type="entry name" value="SUN"/>
    <property type="match status" value="1"/>
</dbReference>
<evidence type="ECO:0000256" key="1">
    <source>
        <dbReference type="ARBA" id="ARBA00004370"/>
    </source>
</evidence>
<feature type="transmembrane region" description="Helical" evidence="6">
    <location>
        <begin position="504"/>
        <end position="525"/>
    </location>
</feature>
<feature type="domain" description="SUN" evidence="7">
    <location>
        <begin position="856"/>
        <end position="1055"/>
    </location>
</feature>
<dbReference type="PANTHER" id="PTHR12911">
    <property type="entry name" value="SAD1/UNC-84-LIKE PROTEIN-RELATED"/>
    <property type="match status" value="1"/>
</dbReference>
<feature type="compositionally biased region" description="Acidic residues" evidence="5">
    <location>
        <begin position="101"/>
        <end position="110"/>
    </location>
</feature>
<feature type="compositionally biased region" description="Basic residues" evidence="5">
    <location>
        <begin position="1"/>
        <end position="12"/>
    </location>
</feature>